<dbReference type="Proteomes" id="UP001203852">
    <property type="component" value="Unassembled WGS sequence"/>
</dbReference>
<comment type="caution">
    <text evidence="4">The sequence shown here is derived from an EMBL/GenBank/DDBJ whole genome shotgun (WGS) entry which is preliminary data.</text>
</comment>
<proteinExistence type="predicted"/>
<keyword evidence="2" id="KW-0472">Membrane</keyword>
<keyword evidence="2" id="KW-1133">Transmembrane helix</keyword>
<evidence type="ECO:0000259" key="3">
    <source>
        <dbReference type="Pfam" id="PF24800"/>
    </source>
</evidence>
<dbReference type="Pfam" id="PF24800">
    <property type="entry name" value="DUF7702"/>
    <property type="match status" value="1"/>
</dbReference>
<evidence type="ECO:0000256" key="1">
    <source>
        <dbReference type="SAM" id="MobiDB-lite"/>
    </source>
</evidence>
<feature type="domain" description="DUF7702" evidence="3">
    <location>
        <begin position="3"/>
        <end position="241"/>
    </location>
</feature>
<evidence type="ECO:0000256" key="2">
    <source>
        <dbReference type="SAM" id="Phobius"/>
    </source>
</evidence>
<name>A0AAN6I9A0_9EURO</name>
<sequence length="303" mass="32488">MKLNARGGVSILELGVFLPSLAIATIICSRHGFGRSSGWVFTLILCLVRIIGACCQLATYHDQSQGLLEATIILDSIGISPLLLATLGLLSRCVDSINSTSKPMLGAVHFRVIQLFITVGLILSIAGGTSSVSSTGVYKTQTTSEVGIVLYIIAYMALLFVAFVSLSNVSNIACGERWLFWAVVTAMPLILVRLVYSLLLVFHHSHTFNVLSGSVTVLVVMAVVEEILVTFIYLFVGWKTEAAPKSYARPIESRPWKRSAAQPAASAAGTERQGRHGIRQGPIHQLVGLAVAAARGDEEHGGR</sequence>
<feature type="region of interest" description="Disordered" evidence="1">
    <location>
        <begin position="258"/>
        <end position="283"/>
    </location>
</feature>
<accession>A0AAN6I9A0</accession>
<gene>
    <name evidence="4" type="ORF">EDD36DRAFT_103925</name>
</gene>
<organism evidence="4 5">
    <name type="scientific">Exophiala viscosa</name>
    <dbReference type="NCBI Taxonomy" id="2486360"/>
    <lineage>
        <taxon>Eukaryota</taxon>
        <taxon>Fungi</taxon>
        <taxon>Dikarya</taxon>
        <taxon>Ascomycota</taxon>
        <taxon>Pezizomycotina</taxon>
        <taxon>Eurotiomycetes</taxon>
        <taxon>Chaetothyriomycetidae</taxon>
        <taxon>Chaetothyriales</taxon>
        <taxon>Herpotrichiellaceae</taxon>
        <taxon>Exophiala</taxon>
    </lineage>
</organism>
<evidence type="ECO:0000313" key="4">
    <source>
        <dbReference type="EMBL" id="KAI1608575.1"/>
    </source>
</evidence>
<feature type="transmembrane region" description="Helical" evidence="2">
    <location>
        <begin position="6"/>
        <end position="27"/>
    </location>
</feature>
<dbReference type="InterPro" id="IPR056119">
    <property type="entry name" value="DUF7702"/>
</dbReference>
<dbReference type="PANTHER" id="PTHR42109:SF2">
    <property type="entry name" value="INTEGRAL MEMBRANE PROTEIN"/>
    <property type="match status" value="1"/>
</dbReference>
<reference evidence="4" key="1">
    <citation type="journal article" date="2022" name="bioRxiv">
        <title>Deciphering the potential niche of two novel black yeast fungi from a biological soil crust based on their genomes, phenotypes, and melanin regulation.</title>
        <authorList>
            <consortium name="DOE Joint Genome Institute"/>
            <person name="Carr E.C."/>
            <person name="Barton Q."/>
            <person name="Grambo S."/>
            <person name="Sullivan M."/>
            <person name="Renfro C.M."/>
            <person name="Kuo A."/>
            <person name="Pangilinan J."/>
            <person name="Lipzen A."/>
            <person name="Keymanesh K."/>
            <person name="Savage E."/>
            <person name="Barry K."/>
            <person name="Grigoriev I.V."/>
            <person name="Riekhof W.R."/>
            <person name="Harris S.S."/>
        </authorList>
    </citation>
    <scope>NUCLEOTIDE SEQUENCE</scope>
    <source>
        <strain evidence="4">JF 03-4F</strain>
    </source>
</reference>
<evidence type="ECO:0000313" key="5">
    <source>
        <dbReference type="Proteomes" id="UP001203852"/>
    </source>
</evidence>
<feature type="transmembrane region" description="Helical" evidence="2">
    <location>
        <begin position="39"/>
        <end position="60"/>
    </location>
</feature>
<feature type="transmembrane region" description="Helical" evidence="2">
    <location>
        <begin position="72"/>
        <end position="90"/>
    </location>
</feature>
<feature type="transmembrane region" description="Helical" evidence="2">
    <location>
        <begin position="148"/>
        <end position="166"/>
    </location>
</feature>
<protein>
    <recommendedName>
        <fullName evidence="3">DUF7702 domain-containing protein</fullName>
    </recommendedName>
</protein>
<feature type="transmembrane region" description="Helical" evidence="2">
    <location>
        <begin position="214"/>
        <end position="236"/>
    </location>
</feature>
<feature type="transmembrane region" description="Helical" evidence="2">
    <location>
        <begin position="110"/>
        <end position="128"/>
    </location>
</feature>
<feature type="transmembrane region" description="Helical" evidence="2">
    <location>
        <begin position="178"/>
        <end position="202"/>
    </location>
</feature>
<keyword evidence="2" id="KW-0812">Transmembrane</keyword>
<feature type="compositionally biased region" description="Low complexity" evidence="1">
    <location>
        <begin position="259"/>
        <end position="268"/>
    </location>
</feature>
<dbReference type="AlphaFoldDB" id="A0AAN6I9A0"/>
<dbReference type="EMBL" id="MU404363">
    <property type="protein sequence ID" value="KAI1608575.1"/>
    <property type="molecule type" value="Genomic_DNA"/>
</dbReference>
<keyword evidence="5" id="KW-1185">Reference proteome</keyword>
<dbReference type="PANTHER" id="PTHR42109">
    <property type="entry name" value="UNPLACED GENOMIC SCAFFOLD UM_SCAF_CONTIG_1.265, WHOLE GENOME SHOTGUN SEQUENCE"/>
    <property type="match status" value="1"/>
</dbReference>